<gene>
    <name evidence="1" type="ORF">LOK49_LG12G00369</name>
</gene>
<accession>A0ACC0FPN0</accession>
<comment type="caution">
    <text evidence="1">The sequence shown here is derived from an EMBL/GenBank/DDBJ whole genome shotgun (WGS) entry which is preliminary data.</text>
</comment>
<dbReference type="EMBL" id="CM045770">
    <property type="protein sequence ID" value="KAI7990732.1"/>
    <property type="molecule type" value="Genomic_DNA"/>
</dbReference>
<organism evidence="1 2">
    <name type="scientific">Camellia lanceoleosa</name>
    <dbReference type="NCBI Taxonomy" id="1840588"/>
    <lineage>
        <taxon>Eukaryota</taxon>
        <taxon>Viridiplantae</taxon>
        <taxon>Streptophyta</taxon>
        <taxon>Embryophyta</taxon>
        <taxon>Tracheophyta</taxon>
        <taxon>Spermatophyta</taxon>
        <taxon>Magnoliopsida</taxon>
        <taxon>eudicotyledons</taxon>
        <taxon>Gunneridae</taxon>
        <taxon>Pentapetalae</taxon>
        <taxon>asterids</taxon>
        <taxon>Ericales</taxon>
        <taxon>Theaceae</taxon>
        <taxon>Camellia</taxon>
    </lineage>
</organism>
<dbReference type="Proteomes" id="UP001060215">
    <property type="component" value="Chromosome 13"/>
</dbReference>
<protein>
    <submittedName>
        <fullName evidence="1">Uncharacterized protein</fullName>
    </submittedName>
</protein>
<reference evidence="1 2" key="1">
    <citation type="journal article" date="2022" name="Plant J.">
        <title>Chromosome-level genome of Camellia lanceoleosa provides a valuable resource for understanding genome evolution and self-incompatibility.</title>
        <authorList>
            <person name="Gong W."/>
            <person name="Xiao S."/>
            <person name="Wang L."/>
            <person name="Liao Z."/>
            <person name="Chang Y."/>
            <person name="Mo W."/>
            <person name="Hu G."/>
            <person name="Li W."/>
            <person name="Zhao G."/>
            <person name="Zhu H."/>
            <person name="Hu X."/>
            <person name="Ji K."/>
            <person name="Xiang X."/>
            <person name="Song Q."/>
            <person name="Yuan D."/>
            <person name="Jin S."/>
            <person name="Zhang L."/>
        </authorList>
    </citation>
    <scope>NUCLEOTIDE SEQUENCE [LARGE SCALE GENOMIC DNA]</scope>
    <source>
        <strain evidence="1">SQ_2022a</strain>
    </source>
</reference>
<sequence>MAVFNSWNSPLRSHTFLCSLLFFYFVIALYYFPLHANALSFNLTNIDPTVKNIVIEGDAYVSNKGIQIIPVNEVWKAGRATYKDPLHLWDKASGKLTDFDAYLLFALTQKGTQVLQTGLHSHSFLMISLR</sequence>
<evidence type="ECO:0000313" key="2">
    <source>
        <dbReference type="Proteomes" id="UP001060215"/>
    </source>
</evidence>
<keyword evidence="2" id="KW-1185">Reference proteome</keyword>
<name>A0ACC0FPN0_9ERIC</name>
<evidence type="ECO:0000313" key="1">
    <source>
        <dbReference type="EMBL" id="KAI7990732.1"/>
    </source>
</evidence>
<proteinExistence type="predicted"/>